<dbReference type="AlphaFoldDB" id="A0A420FPL2"/>
<dbReference type="EMBL" id="MCAQ01000023">
    <property type="protein sequence ID" value="RKF34781.1"/>
    <property type="molecule type" value="Genomic_DNA"/>
</dbReference>
<feature type="transmembrane region" description="Helical" evidence="1">
    <location>
        <begin position="30"/>
        <end position="52"/>
    </location>
</feature>
<keyword evidence="1" id="KW-1133">Transmembrane helix</keyword>
<proteinExistence type="predicted"/>
<dbReference type="Proteomes" id="UP000286402">
    <property type="component" value="Unassembled WGS sequence"/>
</dbReference>
<accession>A0A420FPL2</accession>
<evidence type="ECO:0000313" key="2">
    <source>
        <dbReference type="EMBL" id="RKF34781.1"/>
    </source>
</evidence>
<keyword evidence="1" id="KW-0472">Membrane</keyword>
<sequence>MERPYDGIANIDQTSNGYQITIPAKKHMPVIAFLSLWLIAWFIGLNFVRGSFVMDFFNNGNSGLEFDRLFQVIWLIGWTLGGLFVIKTLSWYLIGKEIIVIDREQISIARKNDIFFRNKIFDLREVKNFHIEEEPFEFVFWGRRNDLSLFKNRGTIRFEYGFKTIKFANDMDQAEANYILETLRSSGYLNSANFD</sequence>
<keyword evidence="1" id="KW-0812">Transmembrane</keyword>
<name>A0A420FPL2_9SPHI</name>
<comment type="caution">
    <text evidence="2">The sequence shown here is derived from an EMBL/GenBank/DDBJ whole genome shotgun (WGS) entry which is preliminary data.</text>
</comment>
<gene>
    <name evidence="2" type="ORF">BCY89_07395</name>
</gene>
<evidence type="ECO:0000313" key="3">
    <source>
        <dbReference type="Proteomes" id="UP000286402"/>
    </source>
</evidence>
<evidence type="ECO:0000256" key="1">
    <source>
        <dbReference type="SAM" id="Phobius"/>
    </source>
</evidence>
<organism evidence="2 3">
    <name type="scientific">Sphingobacterium siyangense</name>
    <dbReference type="NCBI Taxonomy" id="459529"/>
    <lineage>
        <taxon>Bacteria</taxon>
        <taxon>Pseudomonadati</taxon>
        <taxon>Bacteroidota</taxon>
        <taxon>Sphingobacteriia</taxon>
        <taxon>Sphingobacteriales</taxon>
        <taxon>Sphingobacteriaceae</taxon>
        <taxon>Sphingobacterium</taxon>
    </lineage>
</organism>
<keyword evidence="3" id="KW-1185">Reference proteome</keyword>
<reference evidence="2 3" key="1">
    <citation type="submission" date="2016-07" db="EMBL/GenBank/DDBJ databases">
        <title>Genome analysis of Sphingobacterium siyangense T12B17.</title>
        <authorList>
            <person name="Xu D."/>
            <person name="Su Y."/>
            <person name="Zheng S."/>
        </authorList>
    </citation>
    <scope>NUCLEOTIDE SEQUENCE [LARGE SCALE GENOMIC DNA]</scope>
    <source>
        <strain evidence="2 3">T12B17</strain>
    </source>
</reference>
<protein>
    <submittedName>
        <fullName evidence="2">Uncharacterized protein</fullName>
    </submittedName>
</protein>
<dbReference type="RefSeq" id="WP_120334578.1">
    <property type="nucleotide sequence ID" value="NZ_JBPFRJ010000004.1"/>
</dbReference>
<feature type="transmembrane region" description="Helical" evidence="1">
    <location>
        <begin position="72"/>
        <end position="94"/>
    </location>
</feature>